<feature type="compositionally biased region" description="Polar residues" evidence="1">
    <location>
        <begin position="227"/>
        <end position="247"/>
    </location>
</feature>
<protein>
    <recommendedName>
        <fullName evidence="2">DUF4283 domain-containing protein</fullName>
    </recommendedName>
</protein>
<comment type="caution">
    <text evidence="3">The sequence shown here is derived from an EMBL/GenBank/DDBJ whole genome shotgun (WGS) entry which is preliminary data.</text>
</comment>
<gene>
    <name evidence="3" type="ORF">V6N11_029180</name>
</gene>
<name>A0ABR1ZHY8_9ROSI</name>
<sequence length="393" mass="43536">MVVSTGLSTEALEEIHDTTRNTEAAMEDIVSASSNLGMPMVVQDGRTDGTGSSVPLEVVVLVEDYVIDRYGLFHSIKFSERVHEHIDNNMRNTIIVSLLGRLIGYKTLLFLIHAIWKPLGELQLIDLDNFYFLVRFENEVDYSKVLTEVVGRVVRVDYNTQEGERGRISLPWQYGPLLPCIGEKMTEVVSQPDVGRVVVEHIEASSSRAEDLYEPWMLVDTRRRRSTPSNGGSTPVESGWITNDSNGGSMSTALEGVEEASMNRTIPAHTQRKMVCNEAYLESNPDRKNKAALQSSDKVNVIQLVEGQEVVVVASESHHLGKHVVVSIIEKQTQKLGSVGGKVIKPRDSAGRALNDSMVLSKDVEQSVPTDPQKVVEHDKTIVSLRNVCTAKE</sequence>
<evidence type="ECO:0000256" key="1">
    <source>
        <dbReference type="SAM" id="MobiDB-lite"/>
    </source>
</evidence>
<feature type="region of interest" description="Disordered" evidence="1">
    <location>
        <begin position="223"/>
        <end position="247"/>
    </location>
</feature>
<feature type="non-terminal residue" evidence="3">
    <location>
        <position position="393"/>
    </location>
</feature>
<evidence type="ECO:0000313" key="3">
    <source>
        <dbReference type="EMBL" id="KAK8479852.1"/>
    </source>
</evidence>
<dbReference type="EMBL" id="JBBPBN010001109">
    <property type="protein sequence ID" value="KAK8479852.1"/>
    <property type="molecule type" value="Genomic_DNA"/>
</dbReference>
<feature type="domain" description="DUF4283" evidence="2">
    <location>
        <begin position="88"/>
        <end position="147"/>
    </location>
</feature>
<keyword evidence="4" id="KW-1185">Reference proteome</keyword>
<organism evidence="3 4">
    <name type="scientific">Hibiscus sabdariffa</name>
    <name type="common">roselle</name>
    <dbReference type="NCBI Taxonomy" id="183260"/>
    <lineage>
        <taxon>Eukaryota</taxon>
        <taxon>Viridiplantae</taxon>
        <taxon>Streptophyta</taxon>
        <taxon>Embryophyta</taxon>
        <taxon>Tracheophyta</taxon>
        <taxon>Spermatophyta</taxon>
        <taxon>Magnoliopsida</taxon>
        <taxon>eudicotyledons</taxon>
        <taxon>Gunneridae</taxon>
        <taxon>Pentapetalae</taxon>
        <taxon>rosids</taxon>
        <taxon>malvids</taxon>
        <taxon>Malvales</taxon>
        <taxon>Malvaceae</taxon>
        <taxon>Malvoideae</taxon>
        <taxon>Hibiscus</taxon>
    </lineage>
</organism>
<dbReference type="Pfam" id="PF14111">
    <property type="entry name" value="DUF4283"/>
    <property type="match status" value="1"/>
</dbReference>
<reference evidence="3 4" key="1">
    <citation type="journal article" date="2024" name="G3 (Bethesda)">
        <title>Genome assembly of Hibiscus sabdariffa L. provides insights into metabolisms of medicinal natural products.</title>
        <authorList>
            <person name="Kim T."/>
        </authorList>
    </citation>
    <scope>NUCLEOTIDE SEQUENCE [LARGE SCALE GENOMIC DNA]</scope>
    <source>
        <strain evidence="3">TK-2024</strain>
        <tissue evidence="3">Old leaves</tissue>
    </source>
</reference>
<evidence type="ECO:0000313" key="4">
    <source>
        <dbReference type="Proteomes" id="UP001396334"/>
    </source>
</evidence>
<dbReference type="Proteomes" id="UP001396334">
    <property type="component" value="Unassembled WGS sequence"/>
</dbReference>
<dbReference type="InterPro" id="IPR025558">
    <property type="entry name" value="DUF4283"/>
</dbReference>
<evidence type="ECO:0000259" key="2">
    <source>
        <dbReference type="Pfam" id="PF14111"/>
    </source>
</evidence>
<proteinExistence type="predicted"/>
<accession>A0ABR1ZHY8</accession>